<dbReference type="EMBL" id="JAFEKC020000005">
    <property type="protein sequence ID" value="KAK0514643.1"/>
    <property type="molecule type" value="Genomic_DNA"/>
</dbReference>
<dbReference type="InterPro" id="IPR054476">
    <property type="entry name" value="Ltn1_N"/>
</dbReference>
<keyword evidence="1" id="KW-0479">Metal-binding</keyword>
<keyword evidence="1" id="KW-0862">Zinc</keyword>
<dbReference type="InterPro" id="IPR054477">
    <property type="entry name" value="LTN1_E3_ligase_6th"/>
</dbReference>
<dbReference type="PANTHER" id="PTHR12389:SF0">
    <property type="entry name" value="E3 UBIQUITIN-PROTEIN LIGASE LISTERIN"/>
    <property type="match status" value="1"/>
</dbReference>
<proteinExistence type="inferred from homology"/>
<reference evidence="5" key="1">
    <citation type="submission" date="2023-03" db="EMBL/GenBank/DDBJ databases">
        <title>Complete genome of Cladonia borealis.</title>
        <authorList>
            <person name="Park H."/>
        </authorList>
    </citation>
    <scope>NUCLEOTIDE SEQUENCE</scope>
    <source>
        <strain evidence="5">ANT050790</strain>
    </source>
</reference>
<dbReference type="GO" id="GO:0005829">
    <property type="term" value="C:cytosol"/>
    <property type="evidence" value="ECO:0007669"/>
    <property type="project" value="UniProtKB-UniRule"/>
</dbReference>
<keyword evidence="6" id="KW-1185">Reference proteome</keyword>
<protein>
    <recommendedName>
        <fullName evidence="1">E3 ubiquitin-protein ligase listerin</fullName>
        <ecNumber evidence="1">2.3.2.27</ecNumber>
    </recommendedName>
    <alternativeName>
        <fullName evidence="1">RING-type E3 ubiquitin transferase listerin</fullName>
    </alternativeName>
</protein>
<comment type="similarity">
    <text evidence="1">Belongs to the LTN1 family.</text>
</comment>
<dbReference type="InterPro" id="IPR039795">
    <property type="entry name" value="LTN1/Rkr1"/>
</dbReference>
<feature type="domain" description="E3 ubiquitin-protein ligase listerin HEAT repeat region" evidence="3">
    <location>
        <begin position="1260"/>
        <end position="1469"/>
    </location>
</feature>
<dbReference type="Proteomes" id="UP001166286">
    <property type="component" value="Unassembled WGS sequence"/>
</dbReference>
<keyword evidence="1" id="KW-0863">Zinc-finger</keyword>
<evidence type="ECO:0000256" key="1">
    <source>
        <dbReference type="RuleBase" id="RU367090"/>
    </source>
</evidence>
<dbReference type="GO" id="GO:0043023">
    <property type="term" value="F:ribosomal large subunit binding"/>
    <property type="evidence" value="ECO:0007669"/>
    <property type="project" value="TreeGrafter"/>
</dbReference>
<comment type="caution">
    <text evidence="5">The sequence shown here is derived from an EMBL/GenBank/DDBJ whole genome shotgun (WGS) entry which is preliminary data.</text>
</comment>
<dbReference type="GO" id="GO:0008270">
    <property type="term" value="F:zinc ion binding"/>
    <property type="evidence" value="ECO:0007669"/>
    <property type="project" value="UniProtKB-KW"/>
</dbReference>
<sequence length="1591" mass="175366">MSKRAFKSQASSARAVSGAFGGTQDGAGFGVGFGTSSFGAVASSPLSYVYEPPDLSGLSEPNIVVAFKNIQKKDATTKAKALEDLQSYISSLESRKGELEDAMLEAWIKVYPRSSIDTSRRVRQLAHTVQGQIAISCGKRIGKHLPAIVAPWLAGQYDNDKSVSRTANEAFNSVFRSEEKKNNVWRLYQASILEFVRDVIIKETSSTLSDERTVSPDDASAKYSRVVGASIMLVSNLLENTPKSELEKSKTLIDDFLKESKLWKLASHEDPYVRRAIYRLLVVALAKEKEALDPSMLSVNMLTSGLHTSQAGSAFDYARAVAALSTEIPDVWTVHYAGSGKKSAQNRLCYFLKRGSHGGPAEFWAQISLILTVLPREIVMNEANKSEKSDNQDDHTFSPVLSAIHEGLNSRDEARANQGAAWSTYLDAFELVLSSLSASPEKQRLYETSIFPIVRQYVRKSPNQSQWGISGPRQGAICTRACTIAILGGFEEFLDGWKTLSSKVIEDLKISQPEQSKEFVTSQDAVSSEMDRWYRLQGLLLKSNAARPMCTLIGSALPFEVRSIITLIKARNGKPYGAASALESLVKAIPASMLYENPMKEDLVDFAMNVIPNILVSPSSKYLIRLLGLLEGYNLLEGQNDVGHVYEKCMRTLIDAPDSAAKAVALQSFISSPRLADTNALSTVVLQDLSEAMKDDTAALWDPVMAAIANPLAPKKLTDEILANMTAGLSIRPDTTPAINGLEKIVKQNQSLLKEFVLSPNGSTLRSKLLLLADSTDESVSLRARNLNSSLEQILSVNGGDGQATKSMIAIVNEGLEKAEADSLSIDALVNQAQRLVEQASQTDLPAVADELLPSAVQWGNALAPFITRYPNESLAITNPVGGALFLMLRSSKSGKQKISWDADGYSSAFRMACYATKLIMSTNCFSHASKGTKVATCKIMAIFLQLAGDDLSVKGSSPLWELIDPDLESEVIDSVAEAQALIASWVTLDFIRDVQNQLLCDTTGKSTISYYNARAYSALTMEIAESQGAQVTYHNDISKLKQLRQSPDVFTSAALLTSISESKEALRLCNGLLADLTGQQLHERSRVDKITENFVFLNLILYQPEDYVNEVPQQRLVFFVKHVVEQMQHGLLLIPSIGGEIMKTLRAVLPAIKEIYDAFWADILDAIPQMWLQATSDEHIYGIHSSLRLLSLLKKADMQQSNDDLLDAWTEKKEWIAKGLVGLMIKLQDVPDESHQPRRIVNDILGRTVASLSQHISIGLEELYPVLASESAALQQAAYELLHNQIPNAQEQVSVDKALTKDFVAHLPQELLSLVLASPSLDILAEHNFERTIAPPLRSYLLSWKLTFDHWQNASYKVHADYVAALKEGTYVQDFLSFALNVLITARSRPIDASKFDIETYTTNTSDSPEQETHWLLIHLYYLSLRYVPSLCKEWWRDDAPRQLNIAAESWTQKHISPLIISSELSTISAWGPSQATDDQPMTIKVSPSAREITASIPIDEQTMSISVRLPPSYPLARAEVKSIHRVGVVEKKWQSWLINAQGVMNLSSGSAGEGSSLIDGLVAWRKNCCEWGSSAAEQEMLDMQEYVSY</sequence>
<dbReference type="SUPFAM" id="SSF48371">
    <property type="entry name" value="ARM repeat"/>
    <property type="match status" value="1"/>
</dbReference>
<evidence type="ECO:0000259" key="3">
    <source>
        <dbReference type="Pfam" id="PF22999"/>
    </source>
</evidence>
<organism evidence="5 6">
    <name type="scientific">Cladonia borealis</name>
    <dbReference type="NCBI Taxonomy" id="184061"/>
    <lineage>
        <taxon>Eukaryota</taxon>
        <taxon>Fungi</taxon>
        <taxon>Dikarya</taxon>
        <taxon>Ascomycota</taxon>
        <taxon>Pezizomycotina</taxon>
        <taxon>Lecanoromycetes</taxon>
        <taxon>OSLEUM clade</taxon>
        <taxon>Lecanoromycetidae</taxon>
        <taxon>Lecanorales</taxon>
        <taxon>Lecanorineae</taxon>
        <taxon>Cladoniaceae</taxon>
        <taxon>Cladonia</taxon>
    </lineage>
</organism>
<name>A0AA39R7B7_9LECA</name>
<gene>
    <name evidence="5" type="ORF">JMJ35_003260</name>
</gene>
<dbReference type="InterPro" id="IPR054478">
    <property type="entry name" value="LTN1_UBC"/>
</dbReference>
<feature type="domain" description="E3 ubiquitin-protein ligase listerin ubiquitin conjugating" evidence="4">
    <location>
        <begin position="1483"/>
        <end position="1570"/>
    </location>
</feature>
<evidence type="ECO:0000313" key="6">
    <source>
        <dbReference type="Proteomes" id="UP001166286"/>
    </source>
</evidence>
<dbReference type="Pfam" id="PF22999">
    <property type="entry name" value="LTN1_E3_ligase_6th"/>
    <property type="match status" value="1"/>
</dbReference>
<dbReference type="Pfam" id="PF22958">
    <property type="entry name" value="Ltn1_1st"/>
    <property type="match status" value="1"/>
</dbReference>
<comment type="catalytic activity">
    <reaction evidence="1">
        <text>S-ubiquitinyl-[E2 ubiquitin-conjugating enzyme]-L-cysteine + [acceptor protein]-L-lysine = [E2 ubiquitin-conjugating enzyme]-L-cysteine + N(6)-ubiquitinyl-[acceptor protein]-L-lysine.</text>
        <dbReference type="EC" id="2.3.2.27"/>
    </reaction>
</comment>
<feature type="domain" description="E3 ubiquitin-protein ligase listerin N-terminal" evidence="2">
    <location>
        <begin position="58"/>
        <end position="372"/>
    </location>
</feature>
<dbReference type="GO" id="GO:0061630">
    <property type="term" value="F:ubiquitin protein ligase activity"/>
    <property type="evidence" value="ECO:0007669"/>
    <property type="project" value="UniProtKB-UniRule"/>
</dbReference>
<dbReference type="Gene3D" id="1.25.10.10">
    <property type="entry name" value="Leucine-rich Repeat Variant"/>
    <property type="match status" value="1"/>
</dbReference>
<comment type="subunit">
    <text evidence="1">Component of the ribosome quality control complex (RQC).</text>
</comment>
<evidence type="ECO:0000259" key="2">
    <source>
        <dbReference type="Pfam" id="PF22958"/>
    </source>
</evidence>
<comment type="pathway">
    <text evidence="1">Protein modification; protein ubiquitination.</text>
</comment>
<keyword evidence="1" id="KW-0833">Ubl conjugation pathway</keyword>
<evidence type="ECO:0000313" key="5">
    <source>
        <dbReference type="EMBL" id="KAK0514643.1"/>
    </source>
</evidence>
<accession>A0AA39R7B7</accession>
<evidence type="ECO:0000259" key="4">
    <source>
        <dbReference type="Pfam" id="PF23009"/>
    </source>
</evidence>
<dbReference type="GO" id="GO:0072344">
    <property type="term" value="P:rescue of stalled ribosome"/>
    <property type="evidence" value="ECO:0007669"/>
    <property type="project" value="UniProtKB-UniRule"/>
</dbReference>
<dbReference type="InterPro" id="IPR016024">
    <property type="entry name" value="ARM-type_fold"/>
</dbReference>
<comment type="function">
    <text evidence="1">E3 ubiquitin-protein ligase. Component of the ribosome quality control complex (RQC), a ribosome-associated complex that mediates ubiquitination and extraction of incompletely synthesized nascent chains for proteasomal degradation.</text>
</comment>
<keyword evidence="1" id="KW-0808">Transferase</keyword>
<dbReference type="EC" id="2.3.2.27" evidence="1"/>
<dbReference type="PANTHER" id="PTHR12389">
    <property type="entry name" value="ZINC FINGER PROTEIN 294"/>
    <property type="match status" value="1"/>
</dbReference>
<dbReference type="GO" id="GO:1990112">
    <property type="term" value="C:RQC complex"/>
    <property type="evidence" value="ECO:0007669"/>
    <property type="project" value="UniProtKB-UniRule"/>
</dbReference>
<dbReference type="GO" id="GO:1990116">
    <property type="term" value="P:ribosome-associated ubiquitin-dependent protein catabolic process"/>
    <property type="evidence" value="ECO:0007669"/>
    <property type="project" value="UniProtKB-UniRule"/>
</dbReference>
<dbReference type="Pfam" id="PF23009">
    <property type="entry name" value="UBC_like"/>
    <property type="match status" value="1"/>
</dbReference>
<dbReference type="InterPro" id="IPR011989">
    <property type="entry name" value="ARM-like"/>
</dbReference>